<evidence type="ECO:0000313" key="1">
    <source>
        <dbReference type="EMBL" id="CAK9083082.1"/>
    </source>
</evidence>
<protein>
    <submittedName>
        <fullName evidence="1">Uncharacterized protein</fullName>
    </submittedName>
</protein>
<name>A0ABP0Q4A6_9DINO</name>
<organism evidence="1 2">
    <name type="scientific">Durusdinium trenchii</name>
    <dbReference type="NCBI Taxonomy" id="1381693"/>
    <lineage>
        <taxon>Eukaryota</taxon>
        <taxon>Sar</taxon>
        <taxon>Alveolata</taxon>
        <taxon>Dinophyceae</taxon>
        <taxon>Suessiales</taxon>
        <taxon>Symbiodiniaceae</taxon>
        <taxon>Durusdinium</taxon>
    </lineage>
</organism>
<accession>A0ABP0Q4A6</accession>
<dbReference type="Proteomes" id="UP001642484">
    <property type="component" value="Unassembled WGS sequence"/>
</dbReference>
<comment type="caution">
    <text evidence="1">The sequence shown here is derived from an EMBL/GenBank/DDBJ whole genome shotgun (WGS) entry which is preliminary data.</text>
</comment>
<keyword evidence="2" id="KW-1185">Reference proteome</keyword>
<dbReference type="EMBL" id="CAXAMN010024006">
    <property type="protein sequence ID" value="CAK9083082.1"/>
    <property type="molecule type" value="Genomic_DNA"/>
</dbReference>
<sequence>MAVPEAVQKEIKDLLDPANTCGEHVKLEKILQSLEKFGLVYKAVVSPREMLCHPDNKGTSMRNAHNCHMKGEQVLKSGLNKDLLPPNSLGIELAVGSADRRKQLEANEQMVAQSNRMLAPLRGCERFLGLASSHFNQFCRALDHGCLKADGTELHMTPDMKNLVESGWQWTILKAEAADMFPDLPAFCSMGMNAHNSNTVLGNELEVMMELAALHRSGMKMADAVQAVCQSSPSCKAYRQDCAYFMRLYSGGETFPMLLWLDKFCNLVCLLNQSLMYLGGKASGHSLLVGEENMNLLAYYNFKLPGCQLNFLRIALLATILSSKRHQDGICKLGWQSCQKAADLALGEMCFGRFCVRVALYALQKEKRARDGFCFESFQAIVEELSMELENSAGAPTSSAVDAKDGEALKVKDLVQADPNEVAMLQNDHIIVGKNYLHKDYKDQVFTLESIKDCSGVFKHVPLFCDEIKVVASIEELKDWKRTKRERCQLCPTESVKARLPEASPLVLDEWAKQCASHLLAEAYKQNNKASLDMVAFTSFPNGLVSLKKLKVKELQIYPVGTLTKVKEQHKVDELLSKGAVVVKFKEVAYQVQGFKAFNPTKKEESGVMRAYFYIKASEENEEANLNVSWKTYQDLHIPVLENSKQIEKQAPLLKGKEACAAPPAKKARKTT</sequence>
<reference evidence="1 2" key="1">
    <citation type="submission" date="2024-02" db="EMBL/GenBank/DDBJ databases">
        <authorList>
            <person name="Chen Y."/>
            <person name="Shah S."/>
            <person name="Dougan E. K."/>
            <person name="Thang M."/>
            <person name="Chan C."/>
        </authorList>
    </citation>
    <scope>NUCLEOTIDE SEQUENCE [LARGE SCALE GENOMIC DNA]</scope>
</reference>
<evidence type="ECO:0000313" key="2">
    <source>
        <dbReference type="Proteomes" id="UP001642484"/>
    </source>
</evidence>
<proteinExistence type="predicted"/>
<gene>
    <name evidence="1" type="ORF">CCMP2556_LOCUS40540</name>
</gene>